<dbReference type="PANTHER" id="PTHR46401">
    <property type="entry name" value="GLYCOSYLTRANSFERASE WBBK-RELATED"/>
    <property type="match status" value="1"/>
</dbReference>
<dbReference type="EMBL" id="FMCR01000003">
    <property type="protein sequence ID" value="SCF11391.1"/>
    <property type="molecule type" value="Genomic_DNA"/>
</dbReference>
<dbReference type="Gene3D" id="3.40.50.2000">
    <property type="entry name" value="Glycogen Phosphorylase B"/>
    <property type="match status" value="1"/>
</dbReference>
<keyword evidence="1 3" id="KW-0808">Transferase</keyword>
<reference evidence="3 4" key="1">
    <citation type="submission" date="2016-06" db="EMBL/GenBank/DDBJ databases">
        <authorList>
            <person name="Kjaerup R.B."/>
            <person name="Dalgaard T.S."/>
            <person name="Juul-Madsen H.R."/>
        </authorList>
    </citation>
    <scope>NUCLEOTIDE SEQUENCE [LARGE SCALE GENOMIC DNA]</scope>
    <source>
        <strain evidence="3 4">DSM 44871</strain>
    </source>
</reference>
<evidence type="ECO:0000313" key="4">
    <source>
        <dbReference type="Proteomes" id="UP000198864"/>
    </source>
</evidence>
<feature type="domain" description="Glycosyl transferase family 1" evidence="2">
    <location>
        <begin position="226"/>
        <end position="375"/>
    </location>
</feature>
<evidence type="ECO:0000313" key="3">
    <source>
        <dbReference type="EMBL" id="SCF11391.1"/>
    </source>
</evidence>
<dbReference type="GO" id="GO:0016757">
    <property type="term" value="F:glycosyltransferase activity"/>
    <property type="evidence" value="ECO:0007669"/>
    <property type="project" value="InterPro"/>
</dbReference>
<gene>
    <name evidence="3" type="ORF">GA0070561_3669</name>
</gene>
<dbReference type="CDD" id="cd03801">
    <property type="entry name" value="GT4_PimA-like"/>
    <property type="match status" value="1"/>
</dbReference>
<dbReference type="Pfam" id="PF00534">
    <property type="entry name" value="Glycos_transf_1"/>
    <property type="match status" value="1"/>
</dbReference>
<dbReference type="GO" id="GO:0009103">
    <property type="term" value="P:lipopolysaccharide biosynthetic process"/>
    <property type="evidence" value="ECO:0007669"/>
    <property type="project" value="TreeGrafter"/>
</dbReference>
<evidence type="ECO:0000256" key="1">
    <source>
        <dbReference type="ARBA" id="ARBA00022679"/>
    </source>
</evidence>
<sequence>MRENRLIPRPTQGGRATLSEPALFRVLVTSTFFEPGFRGGGPVRSVAHILDAASPGVAPILVTRDRDMGATEAYPGLSGQWVDRGRARIFYLSRRQPRQWYRLWRELRATRFDLLYVNSLWAPMSLVPVLAARLGLLRAERVMVAPRGECSPGALSLKSGRKRLFVKGWRRVLRSLSVEFHASTEAEAADIRRIFPWATVRINANQTALPPEPAPVPALSSATPGPLRLVFVGRIAAMKNLALAVEALTLVRQPVVLDVYGPIEDAAYWRRCEALLAALPPNVRAEYHGSVAPSAVVGVLADHDALVLPTLGENFGHVIAESLAGSCPVLCSDRTPWNSILRGGGGAVIPEFTASAWAAEIERWAGLTPEQRRAARIAAADAYRSWRADSVRVTILDLMSELAHQR</sequence>
<dbReference type="STRING" id="285676.GA0070561_3669"/>
<proteinExistence type="predicted"/>
<dbReference type="AlphaFoldDB" id="A0A1C4XTF1"/>
<dbReference type="PANTHER" id="PTHR46401:SF2">
    <property type="entry name" value="GLYCOSYLTRANSFERASE WBBK-RELATED"/>
    <property type="match status" value="1"/>
</dbReference>
<dbReference type="InterPro" id="IPR001296">
    <property type="entry name" value="Glyco_trans_1"/>
</dbReference>
<evidence type="ECO:0000259" key="2">
    <source>
        <dbReference type="Pfam" id="PF00534"/>
    </source>
</evidence>
<organism evidence="3 4">
    <name type="scientific">Micromonospora saelicesensis</name>
    <dbReference type="NCBI Taxonomy" id="285676"/>
    <lineage>
        <taxon>Bacteria</taxon>
        <taxon>Bacillati</taxon>
        <taxon>Actinomycetota</taxon>
        <taxon>Actinomycetes</taxon>
        <taxon>Micromonosporales</taxon>
        <taxon>Micromonosporaceae</taxon>
        <taxon>Micromonospora</taxon>
    </lineage>
</organism>
<name>A0A1C4XTF1_9ACTN</name>
<dbReference type="SUPFAM" id="SSF53756">
    <property type="entry name" value="UDP-Glycosyltransferase/glycogen phosphorylase"/>
    <property type="match status" value="1"/>
</dbReference>
<dbReference type="Proteomes" id="UP000198864">
    <property type="component" value="Unassembled WGS sequence"/>
</dbReference>
<protein>
    <submittedName>
        <fullName evidence="3">Glycosyltransferase involved in cell wall bisynthesis</fullName>
    </submittedName>
</protein>
<accession>A0A1C4XTF1</accession>